<dbReference type="GeneID" id="26905949"/>
<accession>A0A0N0DUW0</accession>
<dbReference type="VEuPathDB" id="TriTrypDB:LpyrH10_11_1240"/>
<dbReference type="OrthoDB" id="10649068at2759"/>
<evidence type="ECO:0008006" key="5">
    <source>
        <dbReference type="Google" id="ProtNLM"/>
    </source>
</evidence>
<dbReference type="OMA" id="AFQEGHR"/>
<organism evidence="3 4">
    <name type="scientific">Leptomonas pyrrhocoris</name>
    <name type="common">Firebug parasite</name>
    <dbReference type="NCBI Taxonomy" id="157538"/>
    <lineage>
        <taxon>Eukaryota</taxon>
        <taxon>Discoba</taxon>
        <taxon>Euglenozoa</taxon>
        <taxon>Kinetoplastea</taxon>
        <taxon>Metakinetoplastina</taxon>
        <taxon>Trypanosomatida</taxon>
        <taxon>Trypanosomatidae</taxon>
        <taxon>Leishmaniinae</taxon>
        <taxon>Leptomonas</taxon>
    </lineage>
</organism>
<dbReference type="RefSeq" id="XP_015657592.1">
    <property type="nucleotide sequence ID" value="XM_015803767.1"/>
</dbReference>
<dbReference type="Proteomes" id="UP000037923">
    <property type="component" value="Unassembled WGS sequence"/>
</dbReference>
<keyword evidence="4" id="KW-1185">Reference proteome</keyword>
<feature type="region of interest" description="Disordered" evidence="1">
    <location>
        <begin position="180"/>
        <end position="245"/>
    </location>
</feature>
<name>A0A0N0DUW0_LEPPY</name>
<keyword evidence="2" id="KW-1133">Transmembrane helix</keyword>
<dbReference type="EMBL" id="LGTL01000011">
    <property type="protein sequence ID" value="KPA79154.1"/>
    <property type="molecule type" value="Genomic_DNA"/>
</dbReference>
<gene>
    <name evidence="3" type="ORF">ABB37_05659</name>
</gene>
<dbReference type="RefSeq" id="XP_015657593.1">
    <property type="nucleotide sequence ID" value="XM_015803768.1"/>
</dbReference>
<evidence type="ECO:0000313" key="4">
    <source>
        <dbReference type="Proteomes" id="UP000037923"/>
    </source>
</evidence>
<evidence type="ECO:0000256" key="1">
    <source>
        <dbReference type="SAM" id="MobiDB-lite"/>
    </source>
</evidence>
<feature type="compositionally biased region" description="Gly residues" evidence="1">
    <location>
        <begin position="95"/>
        <end position="106"/>
    </location>
</feature>
<protein>
    <recommendedName>
        <fullName evidence="5">Transmembrane protein</fullName>
    </recommendedName>
</protein>
<keyword evidence="2" id="KW-0812">Transmembrane</keyword>
<feature type="region of interest" description="Disordered" evidence="1">
    <location>
        <begin position="75"/>
        <end position="106"/>
    </location>
</feature>
<proteinExistence type="predicted"/>
<comment type="caution">
    <text evidence="3">The sequence shown here is derived from an EMBL/GenBank/DDBJ whole genome shotgun (WGS) entry which is preliminary data.</text>
</comment>
<evidence type="ECO:0000256" key="2">
    <source>
        <dbReference type="SAM" id="Phobius"/>
    </source>
</evidence>
<reference evidence="3 4" key="1">
    <citation type="submission" date="2015-07" db="EMBL/GenBank/DDBJ databases">
        <title>High-quality genome of monoxenous trypanosomatid Leptomonas pyrrhocoris.</title>
        <authorList>
            <person name="Flegontov P."/>
            <person name="Butenko A."/>
            <person name="Firsov S."/>
            <person name="Vlcek C."/>
            <person name="Logacheva M.D."/>
            <person name="Field M."/>
            <person name="Filatov D."/>
            <person name="Flegontova O."/>
            <person name="Gerasimov E."/>
            <person name="Jackson A.P."/>
            <person name="Kelly S."/>
            <person name="Opperdoes F."/>
            <person name="O'Reilly A."/>
            <person name="Votypka J."/>
            <person name="Yurchenko V."/>
            <person name="Lukes J."/>
        </authorList>
    </citation>
    <scope>NUCLEOTIDE SEQUENCE [LARGE SCALE GENOMIC DNA]</scope>
    <source>
        <strain evidence="3">H10</strain>
    </source>
</reference>
<dbReference type="AlphaFoldDB" id="A0A0N0DUW0"/>
<sequence length="245" mass="24468">MMVPPVVGVQHDQTTSTTIAAEVGGPTTSTSTTAAPATWTMDAAMMWVVAAFYLAVMATAATYFVKRWRRRAYGPGSAAGARSGTGGREERAALTGGGSGGAGSDGAGGEAGFLATIGSIIDRVMNRAALDGAAAFKGSGRHRSSSPGHRYKPGAGHALLRRIAPFLPGAQGRAAAARRNKEKDEAAEEAVEVEAGNAGGGVRSDASPTRNVAAVASPLNGGVGEGGPVPPGGMPATMTARDLGH</sequence>
<feature type="transmembrane region" description="Helical" evidence="2">
    <location>
        <begin position="44"/>
        <end position="65"/>
    </location>
</feature>
<evidence type="ECO:0000313" key="3">
    <source>
        <dbReference type="EMBL" id="KPA79154.1"/>
    </source>
</evidence>
<dbReference type="EMBL" id="LGTL01000011">
    <property type="protein sequence ID" value="KPA79153.1"/>
    <property type="molecule type" value="Genomic_DNA"/>
</dbReference>
<keyword evidence="2" id="KW-0472">Membrane</keyword>